<gene>
    <name evidence="7" type="primary">RvY_08983</name>
    <name evidence="7" type="synonym">RvY_08983.1</name>
    <name evidence="7" type="ORF">RvY_08983-1</name>
</gene>
<dbReference type="OrthoDB" id="6127067at2759"/>
<dbReference type="GO" id="GO:0008074">
    <property type="term" value="C:guanylate cyclase complex, soluble"/>
    <property type="evidence" value="ECO:0007669"/>
    <property type="project" value="TreeGrafter"/>
</dbReference>
<dbReference type="GO" id="GO:0070482">
    <property type="term" value="P:response to oxygen levels"/>
    <property type="evidence" value="ECO:0007669"/>
    <property type="project" value="TreeGrafter"/>
</dbReference>
<dbReference type="InterPro" id="IPR011644">
    <property type="entry name" value="Heme_NO-bd"/>
</dbReference>
<dbReference type="EC" id="4.6.1.2" evidence="1"/>
<comment type="caution">
    <text evidence="7">The sequence shown here is derived from an EMBL/GenBank/DDBJ whole genome shotgun (WGS) entry which is preliminary data.</text>
</comment>
<dbReference type="GO" id="GO:0004383">
    <property type="term" value="F:guanylate cyclase activity"/>
    <property type="evidence" value="ECO:0007669"/>
    <property type="project" value="UniProtKB-EC"/>
</dbReference>
<evidence type="ECO:0000313" key="7">
    <source>
        <dbReference type="EMBL" id="GAU97738.1"/>
    </source>
</evidence>
<evidence type="ECO:0000256" key="2">
    <source>
        <dbReference type="ARBA" id="ARBA00022741"/>
    </source>
</evidence>
<dbReference type="PANTHER" id="PTHR45655">
    <property type="entry name" value="GUANYLATE CYCLASE SOLUBLE SUBUNIT BETA-2"/>
    <property type="match status" value="1"/>
</dbReference>
<feature type="region of interest" description="Disordered" evidence="4">
    <location>
        <begin position="285"/>
        <end position="313"/>
    </location>
</feature>
<dbReference type="SUPFAM" id="SSF111126">
    <property type="entry name" value="Ligand-binding domain in the NO signalling and Golgi transport"/>
    <property type="match status" value="1"/>
</dbReference>
<evidence type="ECO:0000259" key="6">
    <source>
        <dbReference type="Pfam" id="PF07701"/>
    </source>
</evidence>
<evidence type="ECO:0000313" key="8">
    <source>
        <dbReference type="Proteomes" id="UP000186922"/>
    </source>
</evidence>
<evidence type="ECO:0000259" key="5">
    <source>
        <dbReference type="Pfam" id="PF07700"/>
    </source>
</evidence>
<organism evidence="7 8">
    <name type="scientific">Ramazzottius varieornatus</name>
    <name type="common">Water bear</name>
    <name type="synonym">Tardigrade</name>
    <dbReference type="NCBI Taxonomy" id="947166"/>
    <lineage>
        <taxon>Eukaryota</taxon>
        <taxon>Metazoa</taxon>
        <taxon>Ecdysozoa</taxon>
        <taxon>Tardigrada</taxon>
        <taxon>Eutardigrada</taxon>
        <taxon>Parachela</taxon>
        <taxon>Hypsibioidea</taxon>
        <taxon>Ramazzottiidae</taxon>
        <taxon>Ramazzottius</taxon>
    </lineage>
</organism>
<feature type="region of interest" description="Disordered" evidence="4">
    <location>
        <begin position="407"/>
        <end position="450"/>
    </location>
</feature>
<dbReference type="PANTHER" id="PTHR45655:SF10">
    <property type="entry name" value="SOLUBLE GUANYLATE CYCLASE 88E"/>
    <property type="match status" value="1"/>
</dbReference>
<keyword evidence="3" id="KW-0141">cGMP biosynthesis</keyword>
<protein>
    <recommendedName>
        <fullName evidence="1">guanylate cyclase</fullName>
        <ecNumber evidence="1">4.6.1.2</ecNumber>
    </recommendedName>
</protein>
<dbReference type="InterPro" id="IPR011645">
    <property type="entry name" value="HNOB_dom_associated"/>
</dbReference>
<evidence type="ECO:0000256" key="3">
    <source>
        <dbReference type="ARBA" id="ARBA00023293"/>
    </source>
</evidence>
<keyword evidence="2" id="KW-0547">Nucleotide-binding</keyword>
<dbReference type="Pfam" id="PF07701">
    <property type="entry name" value="HNOBA"/>
    <property type="match status" value="1"/>
</dbReference>
<dbReference type="Gene3D" id="3.90.1520.10">
    <property type="entry name" value="H-NOX domain"/>
    <property type="match status" value="1"/>
</dbReference>
<reference evidence="7 8" key="1">
    <citation type="journal article" date="2016" name="Nat. Commun.">
        <title>Extremotolerant tardigrade genome and improved radiotolerance of human cultured cells by tardigrade-unique protein.</title>
        <authorList>
            <person name="Hashimoto T."/>
            <person name="Horikawa D.D."/>
            <person name="Saito Y."/>
            <person name="Kuwahara H."/>
            <person name="Kozuka-Hata H."/>
            <person name="Shin-I T."/>
            <person name="Minakuchi Y."/>
            <person name="Ohishi K."/>
            <person name="Motoyama A."/>
            <person name="Aizu T."/>
            <person name="Enomoto A."/>
            <person name="Kondo K."/>
            <person name="Tanaka S."/>
            <person name="Hara Y."/>
            <person name="Koshikawa S."/>
            <person name="Sagara H."/>
            <person name="Miura T."/>
            <person name="Yokobori S."/>
            <person name="Miyagawa K."/>
            <person name="Suzuki Y."/>
            <person name="Kubo T."/>
            <person name="Oyama M."/>
            <person name="Kohara Y."/>
            <person name="Fujiyama A."/>
            <person name="Arakawa K."/>
            <person name="Katayama T."/>
            <person name="Toyoda A."/>
            <person name="Kunieda T."/>
        </authorList>
    </citation>
    <scope>NUCLEOTIDE SEQUENCE [LARGE SCALE GENOMIC DNA]</scope>
    <source>
        <strain evidence="7 8">YOKOZUNA-1</strain>
    </source>
</reference>
<dbReference type="Gene3D" id="3.30.450.260">
    <property type="entry name" value="Haem NO binding associated domain"/>
    <property type="match status" value="1"/>
</dbReference>
<dbReference type="Proteomes" id="UP000186922">
    <property type="component" value="Unassembled WGS sequence"/>
</dbReference>
<name>A0A1D1VGY5_RAMVA</name>
<dbReference type="AlphaFoldDB" id="A0A1D1VGY5"/>
<dbReference type="InterPro" id="IPR038158">
    <property type="entry name" value="H-NOX_domain_sf"/>
</dbReference>
<dbReference type="Pfam" id="PF07700">
    <property type="entry name" value="HNOB"/>
    <property type="match status" value="1"/>
</dbReference>
<feature type="domain" description="Heme NO-binding" evidence="5">
    <location>
        <begin position="2"/>
        <end position="166"/>
    </location>
</feature>
<dbReference type="GO" id="GO:0020037">
    <property type="term" value="F:heme binding"/>
    <property type="evidence" value="ECO:0007669"/>
    <property type="project" value="InterPro"/>
</dbReference>
<dbReference type="InterPro" id="IPR042463">
    <property type="entry name" value="HNOB_dom_associated_sf"/>
</dbReference>
<evidence type="ECO:0000256" key="1">
    <source>
        <dbReference type="ARBA" id="ARBA00012202"/>
    </source>
</evidence>
<keyword evidence="8" id="KW-1185">Reference proteome</keyword>
<dbReference type="GO" id="GO:0038060">
    <property type="term" value="P:nitric oxide-cGMP-mediated signaling"/>
    <property type="evidence" value="ECO:0007669"/>
    <property type="project" value="TreeGrafter"/>
</dbReference>
<feature type="compositionally biased region" description="Low complexity" evidence="4">
    <location>
        <begin position="428"/>
        <end position="441"/>
    </location>
</feature>
<feature type="compositionally biased region" description="Acidic residues" evidence="4">
    <location>
        <begin position="296"/>
        <end position="312"/>
    </location>
</feature>
<accession>A0A1D1VGY5</accession>
<dbReference type="STRING" id="947166.A0A1D1VGY5"/>
<dbReference type="EMBL" id="BDGG01000004">
    <property type="protein sequence ID" value="GAU97738.1"/>
    <property type="molecule type" value="Genomic_DNA"/>
</dbReference>
<dbReference type="GO" id="GO:0000166">
    <property type="term" value="F:nucleotide binding"/>
    <property type="evidence" value="ECO:0007669"/>
    <property type="project" value="UniProtKB-KW"/>
</dbReference>
<evidence type="ECO:0000256" key="4">
    <source>
        <dbReference type="SAM" id="MobiDB-lite"/>
    </source>
</evidence>
<feature type="domain" description="Haem NO binding associated" evidence="6">
    <location>
        <begin position="207"/>
        <end position="379"/>
    </location>
</feature>
<proteinExistence type="predicted"/>
<dbReference type="InterPro" id="IPR024096">
    <property type="entry name" value="NO_sig/Golgi_transp_ligand-bd"/>
</dbReference>
<sequence>MYGLLLEAIADFIRKSYGEEAWNNILVDSNIGITTFGIHDVYSEAYIPKIVDVACSSLGVTKNELLMRFGASFVDFIHEYGYEKILRVLGRHYRDFLNGLDNLHEYLRFGYRHLQPPSFFVEKETSHGLILHYRSRRRYSGYVDYVCGQLKAVAKKFYRKDVHIEVLSRSFIGSRVRVIFDVQFDNEEFLGIKLPKNSFVRDRSLSKVRSDLFFRMFPFHIVFDSEMLITHVGSALFAVKPDIIGYDITHVFDLIKPLINFSWDQLLIHVNNAFELKTIDRVQRRGTPVKNSQEKDEIDTEDGSLDADDSDDGVALSRSGVHLQLKGEMKPISSLNCFCFLGTLVMSDLSVLFKAGLYLNDLSMHDSSRDLLLAGTQQVIMNGQQDNNSARCPLLYSSLFSGGLVSRTEAGSGSRTAKKQNSGRKYATVGGRTRTNGGTVVSNDTSRDRR</sequence>